<dbReference type="Pfam" id="PF19263">
    <property type="entry name" value="DUF5906"/>
    <property type="match status" value="1"/>
</dbReference>
<evidence type="ECO:0000259" key="2">
    <source>
        <dbReference type="Pfam" id="PF19263"/>
    </source>
</evidence>
<gene>
    <name evidence="3" type="ORF">RhiirC2_792880</name>
</gene>
<evidence type="ECO:0000313" key="4">
    <source>
        <dbReference type="Proteomes" id="UP000233469"/>
    </source>
</evidence>
<sequence>MAAGRKRHVLGTQLVYKTSDPQTILGSFNGQLMSKLLLLLEEMPTEKSQWNLLYRAFKDKVTSDTIKIHEKYKTPSQYKNFMSTIVLTNENALQVENDDRRTVFLDVSPIQKVNLKYFKKLGNAMKYLGVSKAFYAYLRVIADTHPDFNGNPSPMTTFKQEHIISTLPLLFQFIKDSYLISGNIIYDLSIQEFYNIYVNSCDIHHITPLSKINVTRILLNELNINSNRVYIDGKRTRVFNITRKKLYQKYIAKNWIHETDEFDIDGVEDVPQNRPTADPNALDQFLAEIRGTPINTELLKVTKIVIQQSSSQKLKCKVITRKLSKKPPVPPKPDHLKTKPAIKKKPVAITEETITENDVNDFLECLLSCEPDPLNSLSIKSKPPVKSEPPAPETAKKNIIDQDPQPKEGTQAYWNWLKRHRWDNKPWVKKTREEAFSDLFNKGKECWAKYINESDEYDWEILIEEVKELDKIRHKTNLYNWHMIEAINHFKD</sequence>
<accession>A0A2N1MGJ9</accession>
<proteinExistence type="predicted"/>
<reference evidence="3 4" key="2">
    <citation type="submission" date="2017-10" db="EMBL/GenBank/DDBJ databases">
        <title>Extensive intraspecific genome diversity in a model arbuscular mycorrhizal fungus.</title>
        <authorList>
            <person name="Chen E.C.H."/>
            <person name="Morin E."/>
            <person name="Baudet D."/>
            <person name="Noel J."/>
            <person name="Ndikumana S."/>
            <person name="Charron P."/>
            <person name="St-Onge C."/>
            <person name="Giorgi J."/>
            <person name="Grigoriev I.V."/>
            <person name="Roux C."/>
            <person name="Martin F.M."/>
            <person name="Corradi N."/>
        </authorList>
    </citation>
    <scope>NUCLEOTIDE SEQUENCE [LARGE SCALE GENOMIC DNA]</scope>
    <source>
        <strain evidence="3 4">C2</strain>
    </source>
</reference>
<feature type="domain" description="NrS-1 polymerase-like helicase" evidence="2">
    <location>
        <begin position="12"/>
        <end position="101"/>
    </location>
</feature>
<evidence type="ECO:0000256" key="1">
    <source>
        <dbReference type="SAM" id="MobiDB-lite"/>
    </source>
</evidence>
<evidence type="ECO:0000313" key="3">
    <source>
        <dbReference type="EMBL" id="PKK60744.1"/>
    </source>
</evidence>
<dbReference type="VEuPathDB" id="FungiDB:FUN_009393"/>
<organism evidence="3 4">
    <name type="scientific">Rhizophagus irregularis</name>
    <dbReference type="NCBI Taxonomy" id="588596"/>
    <lineage>
        <taxon>Eukaryota</taxon>
        <taxon>Fungi</taxon>
        <taxon>Fungi incertae sedis</taxon>
        <taxon>Mucoromycota</taxon>
        <taxon>Glomeromycotina</taxon>
        <taxon>Glomeromycetes</taxon>
        <taxon>Glomerales</taxon>
        <taxon>Glomeraceae</taxon>
        <taxon>Rhizophagus</taxon>
    </lineage>
</organism>
<dbReference type="Proteomes" id="UP000233469">
    <property type="component" value="Unassembled WGS sequence"/>
</dbReference>
<dbReference type="EMBL" id="LLXL01002475">
    <property type="protein sequence ID" value="PKK60744.1"/>
    <property type="molecule type" value="Genomic_DNA"/>
</dbReference>
<feature type="compositionally biased region" description="Basic and acidic residues" evidence="1">
    <location>
        <begin position="394"/>
        <end position="406"/>
    </location>
</feature>
<reference evidence="3 4" key="1">
    <citation type="submission" date="2016-04" db="EMBL/GenBank/DDBJ databases">
        <title>Genome analyses suggest a sexual origin of heterokaryosis in a supposedly ancient asexual fungus.</title>
        <authorList>
            <person name="Ropars J."/>
            <person name="Sedzielewska K."/>
            <person name="Noel J."/>
            <person name="Charron P."/>
            <person name="Farinelli L."/>
            <person name="Marton T."/>
            <person name="Kruger M."/>
            <person name="Pelin A."/>
            <person name="Brachmann A."/>
            <person name="Corradi N."/>
        </authorList>
    </citation>
    <scope>NUCLEOTIDE SEQUENCE [LARGE SCALE GENOMIC DNA]</scope>
    <source>
        <strain evidence="3 4">C2</strain>
    </source>
</reference>
<name>A0A2N1MGJ9_9GLOM</name>
<dbReference type="InterPro" id="IPR045455">
    <property type="entry name" value="NrS-1_pol-like_helicase"/>
</dbReference>
<dbReference type="AlphaFoldDB" id="A0A2N1MGJ9"/>
<protein>
    <recommendedName>
        <fullName evidence="2">NrS-1 polymerase-like helicase domain-containing protein</fullName>
    </recommendedName>
</protein>
<comment type="caution">
    <text evidence="3">The sequence shown here is derived from an EMBL/GenBank/DDBJ whole genome shotgun (WGS) entry which is preliminary data.</text>
</comment>
<feature type="region of interest" description="Disordered" evidence="1">
    <location>
        <begin position="378"/>
        <end position="408"/>
    </location>
</feature>